<protein>
    <recommendedName>
        <fullName evidence="2">HTH marR-type domain-containing protein</fullName>
    </recommendedName>
</protein>
<dbReference type="AlphaFoldDB" id="A0A0H5Q4I0"/>
<dbReference type="EMBL" id="LN853639">
    <property type="protein sequence ID" value="CRY96325.1"/>
    <property type="molecule type" value="Genomic_DNA"/>
</dbReference>
<reference evidence="1" key="1">
    <citation type="submission" date="2015-06" db="EMBL/GenBank/DDBJ databases">
        <authorList>
            <person name="Joergensen T."/>
        </authorList>
    </citation>
    <scope>NUCLEOTIDE SEQUENCE</scope>
    <source>
        <plasmid evidence="1">pRGFK1058</plasmid>
    </source>
</reference>
<dbReference type="InterPro" id="IPR036390">
    <property type="entry name" value="WH_DNA-bd_sf"/>
</dbReference>
<evidence type="ECO:0000313" key="1">
    <source>
        <dbReference type="EMBL" id="CRY96325.1"/>
    </source>
</evidence>
<dbReference type="SUPFAM" id="SSF46785">
    <property type="entry name" value="Winged helix' DNA-binding domain"/>
    <property type="match status" value="1"/>
</dbReference>
<geneLocation type="plasmid" evidence="1">
    <name>pRGFK1058</name>
</geneLocation>
<evidence type="ECO:0008006" key="2">
    <source>
        <dbReference type="Google" id="ProtNLM"/>
    </source>
</evidence>
<reference evidence="1" key="2">
    <citation type="submission" date="2015-07" db="EMBL/GenBank/DDBJ databases">
        <title>Plasmids, circular viruses and viroids from rat gut.</title>
        <authorList>
            <person name="Jorgensen T.J."/>
            <person name="Hansen M.A."/>
            <person name="Xu Z."/>
            <person name="Tabak M.A."/>
            <person name="Sorensen S.J."/>
            <person name="Hansen L.H."/>
        </authorList>
    </citation>
    <scope>NUCLEOTIDE SEQUENCE</scope>
    <source>
        <plasmid evidence="1">pRGFK1058</plasmid>
    </source>
</reference>
<organism evidence="1">
    <name type="scientific">uncultured prokaryote</name>
    <dbReference type="NCBI Taxonomy" id="198431"/>
    <lineage>
        <taxon>unclassified sequences</taxon>
        <taxon>environmental samples</taxon>
    </lineage>
</organism>
<proteinExistence type="predicted"/>
<name>A0A0H5Q4I0_9ZZZZ</name>
<keyword evidence="1" id="KW-0614">Plasmid</keyword>
<sequence>MLKQENLQELVSKAINDNITTGHLKILMYLMAHENLLSIEAPKMLSCSQQYCNKLFNDLLEKGYLERGKIEHTRIYSYKLLK</sequence>
<accession>A0A0H5Q4I0</accession>